<sequence>MRTLMAILLYRWHLSLWVQFSYYCCCSQQTPKALDKISIHLTTKLYQIYVEKFIIKDSRFVKIQNGSKTCIKNDNKTKSTTSMKSWPKFLRVFWKKYINNKYLILEQKYALFSNWLSHIICSRGKDSI</sequence>
<dbReference type="AlphaFoldDB" id="A0AAV0ZEC7"/>
<reference evidence="2 3" key="1">
    <citation type="submission" date="2023-01" db="EMBL/GenBank/DDBJ databases">
        <authorList>
            <person name="Kreplak J."/>
        </authorList>
    </citation>
    <scope>NUCLEOTIDE SEQUENCE [LARGE SCALE GENOMIC DNA]</scope>
</reference>
<feature type="chain" id="PRO_5043807595" description="Secreted protein" evidence="1">
    <location>
        <begin position="28"/>
        <end position="128"/>
    </location>
</feature>
<evidence type="ECO:0000256" key="1">
    <source>
        <dbReference type="SAM" id="SignalP"/>
    </source>
</evidence>
<protein>
    <recommendedName>
        <fullName evidence="4">Secreted protein</fullName>
    </recommendedName>
</protein>
<dbReference type="Proteomes" id="UP001157006">
    <property type="component" value="Chromosome 1S"/>
</dbReference>
<evidence type="ECO:0008006" key="4">
    <source>
        <dbReference type="Google" id="ProtNLM"/>
    </source>
</evidence>
<evidence type="ECO:0000313" key="2">
    <source>
        <dbReference type="EMBL" id="CAI8595167.1"/>
    </source>
</evidence>
<keyword evidence="3" id="KW-1185">Reference proteome</keyword>
<dbReference type="EMBL" id="OX451735">
    <property type="protein sequence ID" value="CAI8595167.1"/>
    <property type="molecule type" value="Genomic_DNA"/>
</dbReference>
<feature type="signal peptide" evidence="1">
    <location>
        <begin position="1"/>
        <end position="27"/>
    </location>
</feature>
<evidence type="ECO:0000313" key="3">
    <source>
        <dbReference type="Proteomes" id="UP001157006"/>
    </source>
</evidence>
<accession>A0AAV0ZEC7</accession>
<gene>
    <name evidence="2" type="ORF">VFH_I178320</name>
</gene>
<proteinExistence type="predicted"/>
<name>A0AAV0ZEC7_VICFA</name>
<organism evidence="2 3">
    <name type="scientific">Vicia faba</name>
    <name type="common">Broad bean</name>
    <name type="synonym">Faba vulgaris</name>
    <dbReference type="NCBI Taxonomy" id="3906"/>
    <lineage>
        <taxon>Eukaryota</taxon>
        <taxon>Viridiplantae</taxon>
        <taxon>Streptophyta</taxon>
        <taxon>Embryophyta</taxon>
        <taxon>Tracheophyta</taxon>
        <taxon>Spermatophyta</taxon>
        <taxon>Magnoliopsida</taxon>
        <taxon>eudicotyledons</taxon>
        <taxon>Gunneridae</taxon>
        <taxon>Pentapetalae</taxon>
        <taxon>rosids</taxon>
        <taxon>fabids</taxon>
        <taxon>Fabales</taxon>
        <taxon>Fabaceae</taxon>
        <taxon>Papilionoideae</taxon>
        <taxon>50 kb inversion clade</taxon>
        <taxon>NPAAA clade</taxon>
        <taxon>Hologalegina</taxon>
        <taxon>IRL clade</taxon>
        <taxon>Fabeae</taxon>
        <taxon>Vicia</taxon>
    </lineage>
</organism>
<keyword evidence="1" id="KW-0732">Signal</keyword>